<organism evidence="2 3">
    <name type="scientific">Microvirga lotononidis</name>
    <dbReference type="NCBI Taxonomy" id="864069"/>
    <lineage>
        <taxon>Bacteria</taxon>
        <taxon>Pseudomonadati</taxon>
        <taxon>Pseudomonadota</taxon>
        <taxon>Alphaproteobacteria</taxon>
        <taxon>Hyphomicrobiales</taxon>
        <taxon>Methylobacteriaceae</taxon>
        <taxon>Microvirga</taxon>
    </lineage>
</organism>
<dbReference type="PATRIC" id="fig|864069.3.peg.5413"/>
<dbReference type="AlphaFoldDB" id="I4YWV5"/>
<dbReference type="Proteomes" id="UP000003947">
    <property type="component" value="Unassembled WGS sequence"/>
</dbReference>
<keyword evidence="1" id="KW-0812">Transmembrane</keyword>
<reference evidence="2 3" key="1">
    <citation type="submission" date="2012-02" db="EMBL/GenBank/DDBJ databases">
        <title>Improved High-Quality Draft sequence of Microvirga sp. WSM3557.</title>
        <authorList>
            <consortium name="US DOE Joint Genome Institute"/>
            <person name="Lucas S."/>
            <person name="Han J."/>
            <person name="Lapidus A."/>
            <person name="Cheng J.-F."/>
            <person name="Goodwin L."/>
            <person name="Pitluck S."/>
            <person name="Peters L."/>
            <person name="Zhang X."/>
            <person name="Detter J.C."/>
            <person name="Han C."/>
            <person name="Tapia R."/>
            <person name="Land M."/>
            <person name="Hauser L."/>
            <person name="Kyrpides N."/>
            <person name="Ivanova N."/>
            <person name="Pagani I."/>
            <person name="Brau L."/>
            <person name="Yates R."/>
            <person name="O'Hara G."/>
            <person name="Rui T."/>
            <person name="Howieson J."/>
            <person name="Reeve W."/>
            <person name="Woyke T."/>
        </authorList>
    </citation>
    <scope>NUCLEOTIDE SEQUENCE [LARGE SCALE GENOMIC DNA]</scope>
    <source>
        <strain evidence="2 3">WSM3557</strain>
    </source>
</reference>
<accession>I4YWV5</accession>
<evidence type="ECO:0000313" key="2">
    <source>
        <dbReference type="EMBL" id="EIM28447.1"/>
    </source>
</evidence>
<evidence type="ECO:0000313" key="3">
    <source>
        <dbReference type="Proteomes" id="UP000003947"/>
    </source>
</evidence>
<evidence type="ECO:0000256" key="1">
    <source>
        <dbReference type="SAM" id="Phobius"/>
    </source>
</evidence>
<protein>
    <submittedName>
        <fullName evidence="2">Uncharacterized protein</fullName>
    </submittedName>
</protein>
<gene>
    <name evidence="2" type="ORF">MicloDRAFT_00050320</name>
</gene>
<dbReference type="EMBL" id="JH660645">
    <property type="protein sequence ID" value="EIM28447.1"/>
    <property type="molecule type" value="Genomic_DNA"/>
</dbReference>
<proteinExistence type="predicted"/>
<keyword evidence="1" id="KW-1133">Transmembrane helix</keyword>
<dbReference type="OrthoDB" id="9846124at2"/>
<sequence length="106" mass="11211">MGGGDQLGVAVTLGIVVAVGLALFVLIAWLFRAVWRWIAGSGSKPKGQGDDPKLDLKPTIGASGISASDLFVIRTNLNAVARQVEDLERRLRLAPGDQAKSVETSR</sequence>
<keyword evidence="1" id="KW-0472">Membrane</keyword>
<dbReference type="HOGENOM" id="CLU_2220128_0_0_5"/>
<name>I4YWV5_9HYPH</name>
<dbReference type="RefSeq" id="WP_009764497.1">
    <property type="nucleotide sequence ID" value="NZ_CP141048.1"/>
</dbReference>
<keyword evidence="3" id="KW-1185">Reference proteome</keyword>
<feature type="transmembrane region" description="Helical" evidence="1">
    <location>
        <begin position="6"/>
        <end position="31"/>
    </location>
</feature>